<dbReference type="GeneID" id="36286034"/>
<reference evidence="1" key="1">
    <citation type="submission" date="2016-03" db="EMBL/GenBank/DDBJ databases">
        <title>Updated assembly of Pseudogymnoascus destructans, the fungus causing white-nose syndrome of bats.</title>
        <authorList>
            <person name="Palmer J.M."/>
            <person name="Drees K.P."/>
            <person name="Foster J.T."/>
            <person name="Lindner D.L."/>
        </authorList>
    </citation>
    <scope>NUCLEOTIDE SEQUENCE [LARGE SCALE GENOMIC DNA]</scope>
    <source>
        <strain evidence="1">20631-21</strain>
    </source>
</reference>
<gene>
    <name evidence="1" type="ORF">VC83_02957</name>
</gene>
<proteinExistence type="predicted"/>
<sequence>MLPQALRSSTNVEQIKPFSQATDIAAPVAAIKAAFVEIAASFKNATDAIKAGALPIGARQLPTDPTAIAAKIAAKLWQELSNPLLEGFTQVMSTLEMIPGVNVVLDIARGILNSIPVPGPQVT</sequence>
<dbReference type="Proteomes" id="UP000077154">
    <property type="component" value="Unassembled WGS sequence"/>
</dbReference>
<dbReference type="EMBL" id="KV441392">
    <property type="protein sequence ID" value="OAF60008.1"/>
    <property type="molecule type" value="Genomic_DNA"/>
</dbReference>
<protein>
    <submittedName>
        <fullName evidence="1">Uncharacterized protein</fullName>
    </submittedName>
</protein>
<accession>A0A177AD41</accession>
<evidence type="ECO:0000313" key="1">
    <source>
        <dbReference type="EMBL" id="OAF60008.1"/>
    </source>
</evidence>
<dbReference type="AlphaFoldDB" id="A0A177AD41"/>
<organism evidence="1">
    <name type="scientific">Pseudogymnoascus destructans</name>
    <dbReference type="NCBI Taxonomy" id="655981"/>
    <lineage>
        <taxon>Eukaryota</taxon>
        <taxon>Fungi</taxon>
        <taxon>Dikarya</taxon>
        <taxon>Ascomycota</taxon>
        <taxon>Pezizomycotina</taxon>
        <taxon>Leotiomycetes</taxon>
        <taxon>Thelebolales</taxon>
        <taxon>Thelebolaceae</taxon>
        <taxon>Pseudogymnoascus</taxon>
    </lineage>
</organism>
<dbReference type="OrthoDB" id="3437204at2759"/>
<dbReference type="VEuPathDB" id="FungiDB:GMDG_07493"/>
<dbReference type="RefSeq" id="XP_024325290.1">
    <property type="nucleotide sequence ID" value="XM_024466607.1"/>
</dbReference>
<name>A0A177AD41_9PEZI</name>